<gene>
    <name evidence="2" type="ORF">ACOF00016_LOCUS2725</name>
</gene>
<feature type="region of interest" description="Disordered" evidence="1">
    <location>
        <begin position="1"/>
        <end position="32"/>
    </location>
</feature>
<dbReference type="AlphaFoldDB" id="A0A7S3KY05"/>
<proteinExistence type="predicted"/>
<organism evidence="2">
    <name type="scientific">Amphora coffeiformis</name>
    <dbReference type="NCBI Taxonomy" id="265554"/>
    <lineage>
        <taxon>Eukaryota</taxon>
        <taxon>Sar</taxon>
        <taxon>Stramenopiles</taxon>
        <taxon>Ochrophyta</taxon>
        <taxon>Bacillariophyta</taxon>
        <taxon>Bacillariophyceae</taxon>
        <taxon>Bacillariophycidae</taxon>
        <taxon>Thalassiophysales</taxon>
        <taxon>Catenulaceae</taxon>
        <taxon>Amphora</taxon>
    </lineage>
</organism>
<dbReference type="EMBL" id="HBIM01003142">
    <property type="protein sequence ID" value="CAE0404619.1"/>
    <property type="molecule type" value="Transcribed_RNA"/>
</dbReference>
<evidence type="ECO:0000256" key="1">
    <source>
        <dbReference type="SAM" id="MobiDB-lite"/>
    </source>
</evidence>
<sequence>MTQTNKNPTPQDPAATARAQFDEPPSKQQKTGWENYTLNANGALTAYESGTHFSHLVEAPVTVLEGVGMHAGLGLKSLGCETVKELATYKYFKLARALHVLAKAEIAGQRPKDSLMNVDKAVVKGYEEKSLKEIVQAPIHVLQGLSESRAESTLEGLGVKTIQDLAEFVHCQNAEAIVEAAKYEHILTDPERKVARELQKLQ</sequence>
<protein>
    <submittedName>
        <fullName evidence="2">Uncharacterized protein</fullName>
    </submittedName>
</protein>
<evidence type="ECO:0000313" key="2">
    <source>
        <dbReference type="EMBL" id="CAE0404619.1"/>
    </source>
</evidence>
<name>A0A7S3KY05_9STRA</name>
<reference evidence="2" key="1">
    <citation type="submission" date="2021-01" db="EMBL/GenBank/DDBJ databases">
        <authorList>
            <person name="Corre E."/>
            <person name="Pelletier E."/>
            <person name="Niang G."/>
            <person name="Scheremetjew M."/>
            <person name="Finn R."/>
            <person name="Kale V."/>
            <person name="Holt S."/>
            <person name="Cochrane G."/>
            <person name="Meng A."/>
            <person name="Brown T."/>
            <person name="Cohen L."/>
        </authorList>
    </citation>
    <scope>NUCLEOTIDE SEQUENCE</scope>
    <source>
        <strain evidence="2">CCMP127</strain>
    </source>
</reference>
<accession>A0A7S3KY05</accession>